<dbReference type="PROSITE" id="PS00108">
    <property type="entry name" value="PROTEIN_KINASE_ST"/>
    <property type="match status" value="1"/>
</dbReference>
<organism evidence="11 12">
    <name type="scientific">Janibacter cremeus</name>
    <dbReference type="NCBI Taxonomy" id="1285192"/>
    <lineage>
        <taxon>Bacteria</taxon>
        <taxon>Bacillati</taxon>
        <taxon>Actinomycetota</taxon>
        <taxon>Actinomycetes</taxon>
        <taxon>Micrococcales</taxon>
        <taxon>Intrasporangiaceae</taxon>
        <taxon>Janibacter</taxon>
    </lineage>
</organism>
<keyword evidence="4 7" id="KW-0547">Nucleotide-binding</keyword>
<dbReference type="Gene3D" id="3.30.200.20">
    <property type="entry name" value="Phosphorylase Kinase, domain 1"/>
    <property type="match status" value="1"/>
</dbReference>
<dbReference type="Gene3D" id="1.10.510.10">
    <property type="entry name" value="Transferase(Phosphotransferase) domain 1"/>
    <property type="match status" value="1"/>
</dbReference>
<feature type="region of interest" description="Disordered" evidence="8">
    <location>
        <begin position="288"/>
        <end position="344"/>
    </location>
</feature>
<dbReference type="PANTHER" id="PTHR43289:SF6">
    <property type="entry name" value="SERINE_THREONINE-PROTEIN KINASE NEKL-3"/>
    <property type="match status" value="1"/>
</dbReference>
<evidence type="ECO:0000256" key="2">
    <source>
        <dbReference type="ARBA" id="ARBA00022527"/>
    </source>
</evidence>
<gene>
    <name evidence="11" type="ORF">BJY20_002472</name>
</gene>
<name>A0A852VUJ7_9MICO</name>
<keyword evidence="12" id="KW-1185">Reference proteome</keyword>
<feature type="binding site" evidence="7">
    <location>
        <position position="38"/>
    </location>
    <ligand>
        <name>ATP</name>
        <dbReference type="ChEBI" id="CHEBI:30616"/>
    </ligand>
</feature>
<protein>
    <recommendedName>
        <fullName evidence="1">non-specific serine/threonine protein kinase</fullName>
        <ecNumber evidence="1">2.7.11.1</ecNumber>
    </recommendedName>
</protein>
<dbReference type="AlphaFoldDB" id="A0A852VUJ7"/>
<dbReference type="Proteomes" id="UP000554054">
    <property type="component" value="Unassembled WGS sequence"/>
</dbReference>
<dbReference type="GO" id="GO:0005524">
    <property type="term" value="F:ATP binding"/>
    <property type="evidence" value="ECO:0007669"/>
    <property type="project" value="UniProtKB-UniRule"/>
</dbReference>
<dbReference type="PROSITE" id="PS00107">
    <property type="entry name" value="PROTEIN_KINASE_ATP"/>
    <property type="match status" value="1"/>
</dbReference>
<dbReference type="InterPro" id="IPR011009">
    <property type="entry name" value="Kinase-like_dom_sf"/>
</dbReference>
<keyword evidence="5 11" id="KW-0418">Kinase</keyword>
<keyword evidence="2" id="KW-0723">Serine/threonine-protein kinase</keyword>
<evidence type="ECO:0000256" key="8">
    <source>
        <dbReference type="SAM" id="MobiDB-lite"/>
    </source>
</evidence>
<reference evidence="11 12" key="1">
    <citation type="submission" date="2020-07" db="EMBL/GenBank/DDBJ databases">
        <title>Sequencing the genomes of 1000 actinobacteria strains.</title>
        <authorList>
            <person name="Klenk H.-P."/>
        </authorList>
    </citation>
    <scope>NUCLEOTIDE SEQUENCE [LARGE SCALE GENOMIC DNA]</scope>
    <source>
        <strain evidence="11 12">DSM 26154</strain>
    </source>
</reference>
<evidence type="ECO:0000256" key="6">
    <source>
        <dbReference type="ARBA" id="ARBA00022840"/>
    </source>
</evidence>
<evidence type="ECO:0000313" key="11">
    <source>
        <dbReference type="EMBL" id="NYF99080.1"/>
    </source>
</evidence>
<evidence type="ECO:0000256" key="5">
    <source>
        <dbReference type="ARBA" id="ARBA00022777"/>
    </source>
</evidence>
<feature type="transmembrane region" description="Helical" evidence="9">
    <location>
        <begin position="350"/>
        <end position="372"/>
    </location>
</feature>
<feature type="domain" description="Protein kinase" evidence="10">
    <location>
        <begin position="9"/>
        <end position="252"/>
    </location>
</feature>
<dbReference type="PANTHER" id="PTHR43289">
    <property type="entry name" value="MITOGEN-ACTIVATED PROTEIN KINASE KINASE KINASE 20-RELATED"/>
    <property type="match status" value="1"/>
</dbReference>
<keyword evidence="9" id="KW-1133">Transmembrane helix</keyword>
<feature type="region of interest" description="Disordered" evidence="8">
    <location>
        <begin position="372"/>
        <end position="424"/>
    </location>
</feature>
<comment type="caution">
    <text evidence="11">The sequence shown here is derived from an EMBL/GenBank/DDBJ whole genome shotgun (WGS) entry which is preliminary data.</text>
</comment>
<evidence type="ECO:0000259" key="10">
    <source>
        <dbReference type="PROSITE" id="PS50011"/>
    </source>
</evidence>
<dbReference type="InterPro" id="IPR000719">
    <property type="entry name" value="Prot_kinase_dom"/>
</dbReference>
<keyword evidence="9" id="KW-0812">Transmembrane</keyword>
<dbReference type="SUPFAM" id="SSF56112">
    <property type="entry name" value="Protein kinase-like (PK-like)"/>
    <property type="match status" value="1"/>
</dbReference>
<dbReference type="EC" id="2.7.11.1" evidence="1"/>
<accession>A0A852VUJ7</accession>
<keyword evidence="3 11" id="KW-0808">Transferase</keyword>
<evidence type="ECO:0000256" key="4">
    <source>
        <dbReference type="ARBA" id="ARBA00022741"/>
    </source>
</evidence>
<keyword evidence="6 7" id="KW-0067">ATP-binding</keyword>
<feature type="compositionally biased region" description="Low complexity" evidence="8">
    <location>
        <begin position="382"/>
        <end position="424"/>
    </location>
</feature>
<evidence type="ECO:0000256" key="1">
    <source>
        <dbReference type="ARBA" id="ARBA00012513"/>
    </source>
</evidence>
<dbReference type="RefSeq" id="WP_185991828.1">
    <property type="nucleotide sequence ID" value="NZ_JACCAE010000001.1"/>
</dbReference>
<dbReference type="EMBL" id="JACCAE010000001">
    <property type="protein sequence ID" value="NYF99080.1"/>
    <property type="molecule type" value="Genomic_DNA"/>
</dbReference>
<dbReference type="PROSITE" id="PS50011">
    <property type="entry name" value="PROTEIN_KINASE_DOM"/>
    <property type="match status" value="1"/>
</dbReference>
<dbReference type="InterPro" id="IPR008271">
    <property type="entry name" value="Ser/Thr_kinase_AS"/>
</dbReference>
<dbReference type="Pfam" id="PF00069">
    <property type="entry name" value="Pkinase"/>
    <property type="match status" value="1"/>
</dbReference>
<dbReference type="SMART" id="SM00220">
    <property type="entry name" value="S_TKc"/>
    <property type="match status" value="1"/>
</dbReference>
<evidence type="ECO:0000313" key="12">
    <source>
        <dbReference type="Proteomes" id="UP000554054"/>
    </source>
</evidence>
<dbReference type="CDD" id="cd14014">
    <property type="entry name" value="STKc_PknB_like"/>
    <property type="match status" value="1"/>
</dbReference>
<evidence type="ECO:0000256" key="9">
    <source>
        <dbReference type="SAM" id="Phobius"/>
    </source>
</evidence>
<dbReference type="GO" id="GO:0004674">
    <property type="term" value="F:protein serine/threonine kinase activity"/>
    <property type="evidence" value="ECO:0007669"/>
    <property type="project" value="UniProtKB-KW"/>
</dbReference>
<proteinExistence type="predicted"/>
<feature type="compositionally biased region" description="Low complexity" evidence="8">
    <location>
        <begin position="323"/>
        <end position="335"/>
    </location>
</feature>
<keyword evidence="9" id="KW-0472">Membrane</keyword>
<dbReference type="InterPro" id="IPR017441">
    <property type="entry name" value="Protein_kinase_ATP_BS"/>
</dbReference>
<evidence type="ECO:0000256" key="7">
    <source>
        <dbReference type="PROSITE-ProRule" id="PRU10141"/>
    </source>
</evidence>
<evidence type="ECO:0000256" key="3">
    <source>
        <dbReference type="ARBA" id="ARBA00022679"/>
    </source>
</evidence>
<sequence length="464" mass="48336">MGEVFAGRYELLDLLGQGGMGSVWRVHDRRTDSVVAAKVLRQSDAAALLRFVRETAFRVQHSHVVTPLGWAGEDDRVLFTMPVVDGGSVATLVGDHGPLPAPFVAEILRQLLDALSAVHDSRIVHRDVKPANVLLAATGPDRPHAYLTDFGIAVELDGPRLTETHAAIGTPGYMAPEQRRGELTRASDLYAVGALARYMLTAVPIDGNPFAVERPGDVPQALWQLTSDLLVDDATDRPDAAAATARLQAPELAWTPGAAGDVEVLQQVFDTCGGEAGLLEPTTLVRQLSDEGGEPPASHPSPAVGSDPAQYADTIVPAREPESASGSRVVSGAVSTPGPVHPPHRKRARLLAAGVVTVAVVVVAAVLAWTSLSGGDSGGGDSATSPPVSSSSSTSDPTNSSSSSSPGESSRTSPTSGSVEVGTVVSRVGQPCQFSDVGLRETTSDGIEVICEQTDGDYSWERSD</sequence>